<name>A0A014MCC4_9BURK</name>
<proteinExistence type="predicted"/>
<dbReference type="EMBL" id="JBOK01000016">
    <property type="protein sequence ID" value="EXU79426.1"/>
    <property type="molecule type" value="Genomic_DNA"/>
</dbReference>
<dbReference type="Proteomes" id="UP000020766">
    <property type="component" value="Unassembled WGS sequence"/>
</dbReference>
<gene>
    <name evidence="1" type="ORF">AX13_04780</name>
</gene>
<keyword evidence="2" id="KW-1185">Reference proteome</keyword>
<accession>A0A014MCC4</accession>
<reference evidence="1 2" key="1">
    <citation type="submission" date="2014-01" db="EMBL/GenBank/DDBJ databases">
        <title>Interspecies Systems Biology Uncovers Metabolites Affecting C. elegans Gene Expression and Life History Traits.</title>
        <authorList>
            <person name="Watson E."/>
            <person name="Macneil L.T."/>
            <person name="Ritter A.D."/>
            <person name="Yilmaz L.S."/>
            <person name="Rosebrock A.P."/>
            <person name="Caudy A.A."/>
            <person name="Walhout A.J."/>
        </authorList>
    </citation>
    <scope>NUCLEOTIDE SEQUENCE [LARGE SCALE GENOMIC DNA]</scope>
    <source>
        <strain evidence="1 2">DA1877</strain>
    </source>
</reference>
<evidence type="ECO:0000313" key="2">
    <source>
        <dbReference type="Proteomes" id="UP000020766"/>
    </source>
</evidence>
<comment type="caution">
    <text evidence="1">The sequence shown here is derived from an EMBL/GenBank/DDBJ whole genome shotgun (WGS) entry which is preliminary data.</text>
</comment>
<dbReference type="PATRIC" id="fig|1457173.3.peg.2631"/>
<protein>
    <submittedName>
        <fullName evidence="1">Uncharacterized protein</fullName>
    </submittedName>
</protein>
<dbReference type="RefSeq" id="WP_043385071.1">
    <property type="nucleotide sequence ID" value="NZ_JBOK01000016.1"/>
</dbReference>
<sequence>MSNIYDSMVSALREHWKANDNAYPQRFELTQVTLDSLAATRKLVNDTMNFKKGDGWEQEFLGVPLVLSTEGDAMIDKDGTRVPLSA</sequence>
<dbReference type="AlphaFoldDB" id="A0A014MCC4"/>
<dbReference type="STRING" id="225991.MA05_09010"/>
<organism evidence="1 2">
    <name type="scientific">Comamonas aquatica DA1877</name>
    <dbReference type="NCBI Taxonomy" id="1457173"/>
    <lineage>
        <taxon>Bacteria</taxon>
        <taxon>Pseudomonadati</taxon>
        <taxon>Pseudomonadota</taxon>
        <taxon>Betaproteobacteria</taxon>
        <taxon>Burkholderiales</taxon>
        <taxon>Comamonadaceae</taxon>
        <taxon>Comamonas</taxon>
    </lineage>
</organism>
<evidence type="ECO:0000313" key="1">
    <source>
        <dbReference type="EMBL" id="EXU79426.1"/>
    </source>
</evidence>